<evidence type="ECO:0000313" key="5">
    <source>
        <dbReference type="Proteomes" id="UP001596047"/>
    </source>
</evidence>
<dbReference type="SUPFAM" id="SSF102705">
    <property type="entry name" value="NIF3 (NGG1p interacting factor 3)-like"/>
    <property type="match status" value="1"/>
</dbReference>
<dbReference type="Gene3D" id="3.40.1390.30">
    <property type="entry name" value="NIF3 (NGG1p interacting factor 3)-like"/>
    <property type="match status" value="2"/>
</dbReference>
<reference evidence="5" key="1">
    <citation type="journal article" date="2019" name="Int. J. Syst. Evol. Microbiol.">
        <title>The Global Catalogue of Microorganisms (GCM) 10K type strain sequencing project: providing services to taxonomists for standard genome sequencing and annotation.</title>
        <authorList>
            <consortium name="The Broad Institute Genomics Platform"/>
            <consortium name="The Broad Institute Genome Sequencing Center for Infectious Disease"/>
            <person name="Wu L."/>
            <person name="Ma J."/>
        </authorList>
    </citation>
    <scope>NUCLEOTIDE SEQUENCE [LARGE SCALE GENOMIC DNA]</scope>
    <source>
        <strain evidence="5">CGMCC 1.3240</strain>
    </source>
</reference>
<dbReference type="PANTHER" id="PTHR13799">
    <property type="entry name" value="NGG1 INTERACTING FACTOR 3"/>
    <property type="match status" value="1"/>
</dbReference>
<evidence type="ECO:0000313" key="4">
    <source>
        <dbReference type="EMBL" id="MFC5651215.1"/>
    </source>
</evidence>
<protein>
    <recommendedName>
        <fullName evidence="2">GTP cyclohydrolase 1 type 2 homolog</fullName>
    </recommendedName>
</protein>
<dbReference type="Proteomes" id="UP001596047">
    <property type="component" value="Unassembled WGS sequence"/>
</dbReference>
<gene>
    <name evidence="4" type="ORF">ACFPYJ_19310</name>
</gene>
<sequence>MSSHWTVLGVQRCIERMTGGFGRDEGLHFGDPRREVRKALICWMADEEAIAAAAAFGADVIVTHESLFYPYDIVVNGGVPDFMAWRTNARRIERLAAAGLSVIRAHGSVDKLCIFDDFAEALGLGDPVVEESDYVSVYEVREMTYGTMIERVKAALKLDRLRVTDGDRSRPVSRIGLPWGGMGLFVNVGYMERLIRHGCDLFIAGETDNYGFRFALGAGIDMIETSHEISENPGLRRFAQLLADELEGIEVRFHENRIAYTIV</sequence>
<accession>A0ABW0W009</accession>
<evidence type="ECO:0000256" key="2">
    <source>
        <dbReference type="ARBA" id="ARBA00022112"/>
    </source>
</evidence>
<dbReference type="InterPro" id="IPR036069">
    <property type="entry name" value="DUF34/NIF3_sf"/>
</dbReference>
<comment type="similarity">
    <text evidence="1">Belongs to the GTP cyclohydrolase I type 2/NIF3 family.</text>
</comment>
<comment type="caution">
    <text evidence="4">The sequence shown here is derived from an EMBL/GenBank/DDBJ whole genome shotgun (WGS) entry which is preliminary data.</text>
</comment>
<evidence type="ECO:0000256" key="1">
    <source>
        <dbReference type="ARBA" id="ARBA00006964"/>
    </source>
</evidence>
<dbReference type="InterPro" id="IPR002678">
    <property type="entry name" value="DUF34/NIF3"/>
</dbReference>
<organism evidence="4 5">
    <name type="scientific">Paenibacillus solisilvae</name>
    <dbReference type="NCBI Taxonomy" id="2486751"/>
    <lineage>
        <taxon>Bacteria</taxon>
        <taxon>Bacillati</taxon>
        <taxon>Bacillota</taxon>
        <taxon>Bacilli</taxon>
        <taxon>Bacillales</taxon>
        <taxon>Paenibacillaceae</taxon>
        <taxon>Paenibacillus</taxon>
    </lineage>
</organism>
<dbReference type="Pfam" id="PF01784">
    <property type="entry name" value="DUF34_NIF3"/>
    <property type="match status" value="1"/>
</dbReference>
<keyword evidence="3" id="KW-0479">Metal-binding</keyword>
<dbReference type="PANTHER" id="PTHR13799:SF14">
    <property type="entry name" value="GTP CYCLOHYDROLASE 1 TYPE 2 HOMOLOG"/>
    <property type="match status" value="1"/>
</dbReference>
<keyword evidence="5" id="KW-1185">Reference proteome</keyword>
<proteinExistence type="inferred from homology"/>
<name>A0ABW0W009_9BACL</name>
<dbReference type="RefSeq" id="WP_379189824.1">
    <property type="nucleotide sequence ID" value="NZ_JBHSOW010000070.1"/>
</dbReference>
<evidence type="ECO:0000256" key="3">
    <source>
        <dbReference type="ARBA" id="ARBA00022723"/>
    </source>
</evidence>
<dbReference type="EMBL" id="JBHSOW010000070">
    <property type="protein sequence ID" value="MFC5651215.1"/>
    <property type="molecule type" value="Genomic_DNA"/>
</dbReference>